<dbReference type="PROSITE" id="PS00211">
    <property type="entry name" value="ABC_TRANSPORTER_1"/>
    <property type="match status" value="1"/>
</dbReference>
<evidence type="ECO:0000313" key="7">
    <source>
        <dbReference type="Proteomes" id="UP000318017"/>
    </source>
</evidence>
<evidence type="ECO:0000256" key="1">
    <source>
        <dbReference type="ARBA" id="ARBA00022448"/>
    </source>
</evidence>
<organism evidence="6 7">
    <name type="scientific">Aureliella helgolandensis</name>
    <dbReference type="NCBI Taxonomy" id="2527968"/>
    <lineage>
        <taxon>Bacteria</taxon>
        <taxon>Pseudomonadati</taxon>
        <taxon>Planctomycetota</taxon>
        <taxon>Planctomycetia</taxon>
        <taxon>Pirellulales</taxon>
        <taxon>Pirellulaceae</taxon>
        <taxon>Aureliella</taxon>
    </lineage>
</organism>
<dbReference type="PANTHER" id="PTHR42711">
    <property type="entry name" value="ABC TRANSPORTER ATP-BINDING PROTEIN"/>
    <property type="match status" value="1"/>
</dbReference>
<evidence type="ECO:0000256" key="3">
    <source>
        <dbReference type="ARBA" id="ARBA00022840"/>
    </source>
</evidence>
<dbReference type="Gene3D" id="3.40.50.300">
    <property type="entry name" value="P-loop containing nucleotide triphosphate hydrolases"/>
    <property type="match status" value="1"/>
</dbReference>
<keyword evidence="3 6" id="KW-0067">ATP-binding</keyword>
<keyword evidence="7" id="KW-1185">Reference proteome</keyword>
<feature type="domain" description="ABC transporter" evidence="5">
    <location>
        <begin position="39"/>
        <end position="292"/>
    </location>
</feature>
<dbReference type="InterPro" id="IPR003593">
    <property type="entry name" value="AAA+_ATPase"/>
</dbReference>
<dbReference type="SUPFAM" id="SSF52540">
    <property type="entry name" value="P-loop containing nucleoside triphosphate hydrolases"/>
    <property type="match status" value="1"/>
</dbReference>
<proteinExistence type="predicted"/>
<accession>A0A518GGM3</accession>
<dbReference type="Proteomes" id="UP000318017">
    <property type="component" value="Chromosome"/>
</dbReference>
<keyword evidence="1" id="KW-0813">Transport</keyword>
<dbReference type="EMBL" id="CP036298">
    <property type="protein sequence ID" value="QDV27727.1"/>
    <property type="molecule type" value="Genomic_DNA"/>
</dbReference>
<keyword evidence="4" id="KW-0812">Transmembrane</keyword>
<dbReference type="InterPro" id="IPR027417">
    <property type="entry name" value="P-loop_NTPase"/>
</dbReference>
<keyword evidence="2" id="KW-0547">Nucleotide-binding</keyword>
<reference evidence="6 7" key="1">
    <citation type="submission" date="2019-02" db="EMBL/GenBank/DDBJ databases">
        <title>Deep-cultivation of Planctomycetes and their phenomic and genomic characterization uncovers novel biology.</title>
        <authorList>
            <person name="Wiegand S."/>
            <person name="Jogler M."/>
            <person name="Boedeker C."/>
            <person name="Pinto D."/>
            <person name="Vollmers J."/>
            <person name="Rivas-Marin E."/>
            <person name="Kohn T."/>
            <person name="Peeters S.H."/>
            <person name="Heuer A."/>
            <person name="Rast P."/>
            <person name="Oberbeckmann S."/>
            <person name="Bunk B."/>
            <person name="Jeske O."/>
            <person name="Meyerdierks A."/>
            <person name="Storesund J.E."/>
            <person name="Kallscheuer N."/>
            <person name="Luecker S."/>
            <person name="Lage O.M."/>
            <person name="Pohl T."/>
            <person name="Merkel B.J."/>
            <person name="Hornburger P."/>
            <person name="Mueller R.-W."/>
            <person name="Bruemmer F."/>
            <person name="Labrenz M."/>
            <person name="Spormann A.M."/>
            <person name="Op den Camp H."/>
            <person name="Overmann J."/>
            <person name="Amann R."/>
            <person name="Jetten M.S.M."/>
            <person name="Mascher T."/>
            <person name="Medema M.H."/>
            <person name="Devos D.P."/>
            <person name="Kaster A.-K."/>
            <person name="Ovreas L."/>
            <person name="Rohde M."/>
            <person name="Galperin M.Y."/>
            <person name="Jogler C."/>
        </authorList>
    </citation>
    <scope>NUCLEOTIDE SEQUENCE [LARGE SCALE GENOMIC DNA]</scope>
    <source>
        <strain evidence="6 7">Q31a</strain>
    </source>
</reference>
<keyword evidence="4" id="KW-0472">Membrane</keyword>
<dbReference type="Pfam" id="PF00005">
    <property type="entry name" value="ABC_tran"/>
    <property type="match status" value="1"/>
</dbReference>
<dbReference type="SMART" id="SM00382">
    <property type="entry name" value="AAA"/>
    <property type="match status" value="1"/>
</dbReference>
<dbReference type="KEGG" id="ahel:Q31a_61200"/>
<evidence type="ECO:0000256" key="4">
    <source>
        <dbReference type="SAM" id="Phobius"/>
    </source>
</evidence>
<gene>
    <name evidence="6" type="primary">ybhF_9</name>
    <name evidence="6" type="ORF">Q31a_61200</name>
</gene>
<sequence>MERLADSEGPRDKTRAASQQCLGWRGMGVFLYLSIMAIIEIENLSKSYRVYQKQEGLMAAVRGLWHREYRDVHAVNDVNLSVEQGEFVAFLGPNGAGKTTTLKLLSGVIYPTSGTARVMGHVPWQRDNDYRRRFALVMGQKNQLWWDLPAQESFRLHQQIYRIDPADFRRTLDELADLLDVQKLLGRPVRELSLGERMKMELIAALLHSPEVLFLDEPTIGLDVVAQHNIQQFLRFYQAERKITILLTSHYMKDIAALCKRVVVITDGAIKFDGSLEGIIDSFSSTRLLKLQLAEGQSAEGLQRYAEVESVVLPKVTLRCQRSEVTKMLATILQQYEVVDISVEDPPLEEVITKLYQDSSAAPSISGTNKPSTEVASS</sequence>
<dbReference type="AlphaFoldDB" id="A0A518GGM3"/>
<dbReference type="GO" id="GO:0016887">
    <property type="term" value="F:ATP hydrolysis activity"/>
    <property type="evidence" value="ECO:0007669"/>
    <property type="project" value="InterPro"/>
</dbReference>
<dbReference type="InterPro" id="IPR017871">
    <property type="entry name" value="ABC_transporter-like_CS"/>
</dbReference>
<evidence type="ECO:0000313" key="6">
    <source>
        <dbReference type="EMBL" id="QDV27727.1"/>
    </source>
</evidence>
<name>A0A518GGM3_9BACT</name>
<keyword evidence="4" id="KW-1133">Transmembrane helix</keyword>
<feature type="transmembrane region" description="Helical" evidence="4">
    <location>
        <begin position="21"/>
        <end position="39"/>
    </location>
</feature>
<dbReference type="PANTHER" id="PTHR42711:SF4">
    <property type="entry name" value="ABC TRANSPORTER RELATED"/>
    <property type="match status" value="1"/>
</dbReference>
<dbReference type="GO" id="GO:0005524">
    <property type="term" value="F:ATP binding"/>
    <property type="evidence" value="ECO:0007669"/>
    <property type="project" value="UniProtKB-KW"/>
</dbReference>
<protein>
    <submittedName>
        <fullName evidence="6">Putative ABC transporter ATP-binding protein YbhF</fullName>
    </submittedName>
</protein>
<evidence type="ECO:0000259" key="5">
    <source>
        <dbReference type="PROSITE" id="PS50893"/>
    </source>
</evidence>
<dbReference type="InterPro" id="IPR003439">
    <property type="entry name" value="ABC_transporter-like_ATP-bd"/>
</dbReference>
<dbReference type="InterPro" id="IPR050763">
    <property type="entry name" value="ABC_transporter_ATP-binding"/>
</dbReference>
<dbReference type="CDD" id="cd03267">
    <property type="entry name" value="ABC_NatA_like"/>
    <property type="match status" value="1"/>
</dbReference>
<evidence type="ECO:0000256" key="2">
    <source>
        <dbReference type="ARBA" id="ARBA00022741"/>
    </source>
</evidence>
<dbReference type="PROSITE" id="PS50893">
    <property type="entry name" value="ABC_TRANSPORTER_2"/>
    <property type="match status" value="1"/>
</dbReference>